<evidence type="ECO:0000259" key="2">
    <source>
        <dbReference type="Pfam" id="PF12696"/>
    </source>
</evidence>
<feature type="domain" description="TraD/TraG TraM recognition site" evidence="2">
    <location>
        <begin position="536"/>
        <end position="603"/>
    </location>
</feature>
<dbReference type="PANTHER" id="PTHR30121:SF6">
    <property type="entry name" value="SLR6007 PROTEIN"/>
    <property type="match status" value="1"/>
</dbReference>
<dbReference type="SUPFAM" id="SSF52540">
    <property type="entry name" value="P-loop containing nucleoside triphosphate hydrolases"/>
    <property type="match status" value="1"/>
</dbReference>
<dbReference type="InterPro" id="IPR002789">
    <property type="entry name" value="HerA_central"/>
</dbReference>
<protein>
    <submittedName>
        <fullName evidence="3">Putative TraG protein</fullName>
    </submittedName>
</protein>
<dbReference type="Pfam" id="PF01935">
    <property type="entry name" value="DUF87"/>
    <property type="match status" value="1"/>
</dbReference>
<name>Q5W2V5_SACIS</name>
<dbReference type="PANTHER" id="PTHR30121">
    <property type="entry name" value="UNCHARACTERIZED PROTEIN YJGR-RELATED"/>
    <property type="match status" value="1"/>
</dbReference>
<keyword evidence="3" id="KW-0614">Plasmid</keyword>
<reference evidence="3" key="1">
    <citation type="journal article" date="2004" name="Archaea">
        <title>Genomic comparison of archaeal conjugative plasmids from Sulfolobus.</title>
        <authorList>
            <person name="Greve B."/>
            <person name="Jensen S."/>
            <person name="Bruegger K."/>
            <person name="Zillig W."/>
            <person name="Garrett R.A."/>
        </authorList>
    </citation>
    <scope>NUCLEOTIDE SEQUENCE [LARGE SCALE GENOMIC DNA]</scope>
    <source>
        <plasmid evidence="3">pARN3</plasmid>
    </source>
</reference>
<dbReference type="InterPro" id="IPR032689">
    <property type="entry name" value="TraG-D_C"/>
</dbReference>
<evidence type="ECO:0000259" key="1">
    <source>
        <dbReference type="Pfam" id="PF01935"/>
    </source>
</evidence>
<dbReference type="InterPro" id="IPR036390">
    <property type="entry name" value="WH_DNA-bd_sf"/>
</dbReference>
<accession>Q5W2V5</accession>
<dbReference type="CDD" id="cd01127">
    <property type="entry name" value="TrwB_TraG_TraD_VirD4"/>
    <property type="match status" value="1"/>
</dbReference>
<dbReference type="AlphaFoldDB" id="Q5W2V5"/>
<feature type="domain" description="Helicase HerA central" evidence="1">
    <location>
        <begin position="271"/>
        <end position="337"/>
    </location>
</feature>
<dbReference type="InterPro" id="IPR051162">
    <property type="entry name" value="T4SS_component"/>
</dbReference>
<dbReference type="InterPro" id="IPR027417">
    <property type="entry name" value="P-loop_NTPase"/>
</dbReference>
<dbReference type="Pfam" id="PF12696">
    <property type="entry name" value="TraG-D_C"/>
    <property type="match status" value="1"/>
</dbReference>
<geneLocation type="plasmid" evidence="3">
    <name>pARN3</name>
</geneLocation>
<dbReference type="EMBL" id="AJ748322">
    <property type="protein sequence ID" value="CAG38191.1"/>
    <property type="molecule type" value="Genomic_DNA"/>
</dbReference>
<sequence>MKVDVCAFLNCFFLMWGKKEQIKYYELFPKIEYDKSFNIINSLGHVFEIIYHRDKDLMHLYAYTNTQLEVLRKDFGVKENVNVSIPKFIGRISFKNEKDFYWGAEFNDFSSFLTKLQQGEQLRLWVVLEPRLNEIFLKYSDKLKRNQNIIGKRQREVLASRLEGFAKDNIYYLQPYILSNEKKRIKELAKELQQFILTKSRKLRLEVKKTKGWEDNIPRVSRFHSLKLKRWIWIDEEKISKVAVIPNPSVISVNFVVGGILPELPPNRNGFEIGKTVPSGKPYMLELEDLYRHGYIIGGTGAGKTTTIISLITSIRKAYNNAIIMVFDPHGDMAEETASYFADDEGLIYFHPVESGISINPLALPNIPNKEQALLLGFSNVMEIFEKLFGLKDTAVYVKYIIQVSMQLLYSKTPEPTFRDLYRIIYKLRTGEIDLPVDDPTWENKLEMFQNMQEQSFLSAVSRLEMLGTNPLLLKIFSRSKIDDKELFKPGNIIVINASKAAVGNDAAFLILAGWIFKTWYYALARAALGMERIPIIAFMDEFQNIASLSVIDDILSEARKYGMHIVMAHQHTGQLDKSLIKSIMSNTGVKILMKEQGDDAKAFADIFPEFGSELQKILPSLGVGEAVVIITPRKEGDKVVPVRVKINYVPTKKDPEKLKKVVERMQKYVTGEVMKNEEIESIINPIMKYIEKPQVLEQLVLYHVFKNGKKMYLVDLLKELGIDRDKVNDVVNRLEKLGYIDVEKEGNKKVLYYGKGLFGNIKAAAPSEEGRKIAMKVMLKYIKQGYYVAPVKQTQELKARPDLVAIPIDKNSLRPLYDNAIAVEIESCNELNVHPEQVVHNWRKESVKDFLEVHSWTYEECFDKLQELYNQLSDEEKKKVKIFAIKIRKKEIEQQTQKEQKTKQTGEFTTAKQEIAQGTASTIAASNNAQENEQHTAAMETNGKLGSLLKIGHLEFQVLDEVNDKVIVKTGDKDYKISKKDLIDLEGLSDLIVEAKIENNYLKVKTSLGLTQKFVLEPL</sequence>
<dbReference type="SUPFAM" id="SSF46785">
    <property type="entry name" value="Winged helix' DNA-binding domain"/>
    <property type="match status" value="1"/>
</dbReference>
<dbReference type="Gene3D" id="3.40.50.300">
    <property type="entry name" value="P-loop containing nucleotide triphosphate hydrolases"/>
    <property type="match status" value="2"/>
</dbReference>
<proteinExistence type="predicted"/>
<evidence type="ECO:0000313" key="3">
    <source>
        <dbReference type="EMBL" id="CAG38191.1"/>
    </source>
</evidence>
<organism evidence="3">
    <name type="scientific">Saccharolobus islandicus</name>
    <name type="common">Sulfolobus islandicus</name>
    <dbReference type="NCBI Taxonomy" id="43080"/>
    <lineage>
        <taxon>Archaea</taxon>
        <taxon>Thermoproteota</taxon>
        <taxon>Thermoprotei</taxon>
        <taxon>Sulfolobales</taxon>
        <taxon>Sulfolobaceae</taxon>
        <taxon>Saccharolobus</taxon>
    </lineage>
</organism>